<dbReference type="GO" id="GO:0032259">
    <property type="term" value="P:methylation"/>
    <property type="evidence" value="ECO:0007669"/>
    <property type="project" value="UniProtKB-KW"/>
</dbReference>
<dbReference type="Pfam" id="PF00590">
    <property type="entry name" value="TP_methylase"/>
    <property type="match status" value="1"/>
</dbReference>
<organism evidence="2 3">
    <name type="scientific">Shewanella zhuhaiensis</name>
    <dbReference type="NCBI Taxonomy" id="2919576"/>
    <lineage>
        <taxon>Bacteria</taxon>
        <taxon>Pseudomonadati</taxon>
        <taxon>Pseudomonadota</taxon>
        <taxon>Gammaproteobacteria</taxon>
        <taxon>Alteromonadales</taxon>
        <taxon>Shewanellaceae</taxon>
        <taxon>Shewanella</taxon>
    </lineage>
</organism>
<sequence length="263" mass="29243">MASLVCVGTGIGLAGQISVRAKSHIEHADIVFSLMPDGFAQRYLEGLNANVVNLQQFYAQGDEIKSRRLTYEQMTQAMVEAAQSGKRVVGAFYGHPGVFACVPHMAIRRCKEAGIEAWMEPGISAEDCLWADLGIDPAQSGHQSFEASQFMFFRHQPDPCCHLLLWQIALAGENTLTRFHTSRDRLQVLVKQLSQWYPLEHEIILYEAAFLPVHQPRISRLALKDLPDAEMNPATTLLVPPARKLEHNLEVLAMLGLTPADLA</sequence>
<dbReference type="Gene3D" id="3.40.1010.10">
    <property type="entry name" value="Cobalt-precorrin-4 Transmethylase, Domain 1"/>
    <property type="match status" value="1"/>
</dbReference>
<keyword evidence="2" id="KW-0808">Transferase</keyword>
<feature type="domain" description="Tetrapyrrole methylase" evidence="1">
    <location>
        <begin position="4"/>
        <end position="209"/>
    </location>
</feature>
<reference evidence="2 3" key="1">
    <citation type="submission" date="2022-02" db="EMBL/GenBank/DDBJ databases">
        <title>The genome sequence of Shewanella sp. 3B26.</title>
        <authorList>
            <person name="Du J."/>
        </authorList>
    </citation>
    <scope>NUCLEOTIDE SEQUENCE [LARGE SCALE GENOMIC DNA]</scope>
    <source>
        <strain evidence="2 3">3B26</strain>
    </source>
</reference>
<keyword evidence="3" id="KW-1185">Reference proteome</keyword>
<dbReference type="EMBL" id="JAKUDL010000005">
    <property type="protein sequence ID" value="MCH4295445.1"/>
    <property type="molecule type" value="Genomic_DNA"/>
</dbReference>
<proteinExistence type="predicted"/>
<dbReference type="RefSeq" id="WP_240591655.1">
    <property type="nucleotide sequence ID" value="NZ_JAKUDL010000005.1"/>
</dbReference>
<dbReference type="GO" id="GO:0008168">
    <property type="term" value="F:methyltransferase activity"/>
    <property type="evidence" value="ECO:0007669"/>
    <property type="project" value="UniProtKB-KW"/>
</dbReference>
<gene>
    <name evidence="2" type="ORF">MJ923_14145</name>
</gene>
<dbReference type="SUPFAM" id="SSF53790">
    <property type="entry name" value="Tetrapyrrole methylase"/>
    <property type="match status" value="1"/>
</dbReference>
<evidence type="ECO:0000313" key="2">
    <source>
        <dbReference type="EMBL" id="MCH4295445.1"/>
    </source>
</evidence>
<keyword evidence="2" id="KW-0489">Methyltransferase</keyword>
<dbReference type="Proteomes" id="UP001297581">
    <property type="component" value="Unassembled WGS sequence"/>
</dbReference>
<dbReference type="InterPro" id="IPR014777">
    <property type="entry name" value="4pyrrole_Mease_sub1"/>
</dbReference>
<comment type="caution">
    <text evidence="2">The sequence shown here is derived from an EMBL/GenBank/DDBJ whole genome shotgun (WGS) entry which is preliminary data.</text>
</comment>
<accession>A0AAJ1FBY7</accession>
<evidence type="ECO:0000313" key="3">
    <source>
        <dbReference type="Proteomes" id="UP001297581"/>
    </source>
</evidence>
<dbReference type="InterPro" id="IPR000878">
    <property type="entry name" value="4pyrrol_Mease"/>
</dbReference>
<dbReference type="AlphaFoldDB" id="A0AAJ1FBY7"/>
<evidence type="ECO:0000259" key="1">
    <source>
        <dbReference type="Pfam" id="PF00590"/>
    </source>
</evidence>
<name>A0AAJ1FBY7_9GAMM</name>
<dbReference type="InterPro" id="IPR035996">
    <property type="entry name" value="4pyrrol_Methylase_sf"/>
</dbReference>
<protein>
    <submittedName>
        <fullName evidence="2">SAM-dependent methyltransferase</fullName>
    </submittedName>
</protein>
<dbReference type="CDD" id="cd19916">
    <property type="entry name" value="OphMA_like"/>
    <property type="match status" value="1"/>
</dbReference>